<dbReference type="AlphaFoldDB" id="A0A9P1DSG7"/>
<evidence type="ECO:0000313" key="3">
    <source>
        <dbReference type="Proteomes" id="UP001152797"/>
    </source>
</evidence>
<dbReference type="Proteomes" id="UP001152797">
    <property type="component" value="Unassembled WGS sequence"/>
</dbReference>
<accession>A0A9P1DSG7</accession>
<keyword evidence="3" id="KW-1185">Reference proteome</keyword>
<evidence type="ECO:0000313" key="1">
    <source>
        <dbReference type="EMBL" id="CAI4015323.1"/>
    </source>
</evidence>
<gene>
    <name evidence="1" type="ORF">C1SCF055_LOCUS40157</name>
</gene>
<sequence length="225" mass="24368">MVRSNKPKAAAQPMASACGGSEAAMTPLAQLVSMDPVPLGGVAAMGRVIYIFGHTGSRYPQSKIVLRGEGPEGPAVLCKFSQHVDVKIDEILELQQVELRPTWKNAGGVSPESMVIAGLAGRELAVNNSRKRNQASLQSTMQVVRNHPGAFGKAEFDIMSLKYLPLEECYVCIAEEIVEVVAIAGESEKIRRQVRVKEIDTDDATERRSVGKNTCLGEGFAYRHS</sequence>
<protein>
    <submittedName>
        <fullName evidence="1">Uncharacterized protein</fullName>
    </submittedName>
</protein>
<proteinExistence type="predicted"/>
<evidence type="ECO:0000313" key="2">
    <source>
        <dbReference type="EMBL" id="CAL1168698.1"/>
    </source>
</evidence>
<reference evidence="1" key="1">
    <citation type="submission" date="2022-10" db="EMBL/GenBank/DDBJ databases">
        <authorList>
            <person name="Chen Y."/>
            <person name="Dougan E. K."/>
            <person name="Chan C."/>
            <person name="Rhodes N."/>
            <person name="Thang M."/>
        </authorList>
    </citation>
    <scope>NUCLEOTIDE SEQUENCE</scope>
</reference>
<dbReference type="EMBL" id="CAMXCT020006525">
    <property type="protein sequence ID" value="CAL1168698.1"/>
    <property type="molecule type" value="Genomic_DNA"/>
</dbReference>
<comment type="caution">
    <text evidence="1">The sequence shown here is derived from an EMBL/GenBank/DDBJ whole genome shotgun (WGS) entry which is preliminary data.</text>
</comment>
<name>A0A9P1DSG7_9DINO</name>
<dbReference type="EMBL" id="CAMXCT010006525">
    <property type="protein sequence ID" value="CAI4015323.1"/>
    <property type="molecule type" value="Genomic_DNA"/>
</dbReference>
<reference evidence="2" key="2">
    <citation type="submission" date="2024-04" db="EMBL/GenBank/DDBJ databases">
        <authorList>
            <person name="Chen Y."/>
            <person name="Shah S."/>
            <person name="Dougan E. K."/>
            <person name="Thang M."/>
            <person name="Chan C."/>
        </authorList>
    </citation>
    <scope>NUCLEOTIDE SEQUENCE [LARGE SCALE GENOMIC DNA]</scope>
</reference>
<organism evidence="1">
    <name type="scientific">Cladocopium goreaui</name>
    <dbReference type="NCBI Taxonomy" id="2562237"/>
    <lineage>
        <taxon>Eukaryota</taxon>
        <taxon>Sar</taxon>
        <taxon>Alveolata</taxon>
        <taxon>Dinophyceae</taxon>
        <taxon>Suessiales</taxon>
        <taxon>Symbiodiniaceae</taxon>
        <taxon>Cladocopium</taxon>
    </lineage>
</organism>
<dbReference type="EMBL" id="CAMXCT030006525">
    <property type="protein sequence ID" value="CAL4802635.1"/>
    <property type="molecule type" value="Genomic_DNA"/>
</dbReference>